<keyword evidence="3" id="KW-1185">Reference proteome</keyword>
<dbReference type="Proteomes" id="UP000821866">
    <property type="component" value="Chromosome 9"/>
</dbReference>
<feature type="compositionally biased region" description="Basic and acidic residues" evidence="1">
    <location>
        <begin position="26"/>
        <end position="38"/>
    </location>
</feature>
<feature type="compositionally biased region" description="Basic residues" evidence="1">
    <location>
        <begin position="1"/>
        <end position="14"/>
    </location>
</feature>
<feature type="compositionally biased region" description="Low complexity" evidence="1">
    <location>
        <begin position="66"/>
        <end position="77"/>
    </location>
</feature>
<accession>A0A9J6D455</accession>
<proteinExistence type="predicted"/>
<feature type="region of interest" description="Disordered" evidence="1">
    <location>
        <begin position="448"/>
        <end position="474"/>
    </location>
</feature>
<gene>
    <name evidence="2" type="ORF">HPB51_008561</name>
</gene>
<evidence type="ECO:0000256" key="1">
    <source>
        <dbReference type="SAM" id="MobiDB-lite"/>
    </source>
</evidence>
<reference evidence="2" key="1">
    <citation type="journal article" date="2020" name="Cell">
        <title>Large-Scale Comparative Analyses of Tick Genomes Elucidate Their Genetic Diversity and Vector Capacities.</title>
        <authorList>
            <consortium name="Tick Genome and Microbiome Consortium (TIGMIC)"/>
            <person name="Jia N."/>
            <person name="Wang J."/>
            <person name="Shi W."/>
            <person name="Du L."/>
            <person name="Sun Y."/>
            <person name="Zhan W."/>
            <person name="Jiang J.F."/>
            <person name="Wang Q."/>
            <person name="Zhang B."/>
            <person name="Ji P."/>
            <person name="Bell-Sakyi L."/>
            <person name="Cui X.M."/>
            <person name="Yuan T.T."/>
            <person name="Jiang B.G."/>
            <person name="Yang W.F."/>
            <person name="Lam T.T."/>
            <person name="Chang Q.C."/>
            <person name="Ding S.J."/>
            <person name="Wang X.J."/>
            <person name="Zhu J.G."/>
            <person name="Ruan X.D."/>
            <person name="Zhao L."/>
            <person name="Wei J.T."/>
            <person name="Ye R.Z."/>
            <person name="Que T.C."/>
            <person name="Du C.H."/>
            <person name="Zhou Y.H."/>
            <person name="Cheng J.X."/>
            <person name="Dai P.F."/>
            <person name="Guo W.B."/>
            <person name="Han X.H."/>
            <person name="Huang E.J."/>
            <person name="Li L.F."/>
            <person name="Wei W."/>
            <person name="Gao Y.C."/>
            <person name="Liu J.Z."/>
            <person name="Shao H.Z."/>
            <person name="Wang X."/>
            <person name="Wang C.C."/>
            <person name="Yang T.C."/>
            <person name="Huo Q.B."/>
            <person name="Li W."/>
            <person name="Chen H.Y."/>
            <person name="Chen S.E."/>
            <person name="Zhou L.G."/>
            <person name="Ni X.B."/>
            <person name="Tian J.H."/>
            <person name="Sheng Y."/>
            <person name="Liu T."/>
            <person name="Pan Y.S."/>
            <person name="Xia L.Y."/>
            <person name="Li J."/>
            <person name="Zhao F."/>
            <person name="Cao W.C."/>
        </authorList>
    </citation>
    <scope>NUCLEOTIDE SEQUENCE</scope>
    <source>
        <strain evidence="2">Rmic-2018</strain>
    </source>
</reference>
<evidence type="ECO:0000313" key="2">
    <source>
        <dbReference type="EMBL" id="KAH8008990.1"/>
    </source>
</evidence>
<feature type="region of interest" description="Disordered" evidence="1">
    <location>
        <begin position="556"/>
        <end position="584"/>
    </location>
</feature>
<feature type="compositionally biased region" description="Polar residues" evidence="1">
    <location>
        <begin position="15"/>
        <end position="25"/>
    </location>
</feature>
<feature type="region of interest" description="Disordered" evidence="1">
    <location>
        <begin position="1"/>
        <end position="85"/>
    </location>
</feature>
<organism evidence="2 3">
    <name type="scientific">Rhipicephalus microplus</name>
    <name type="common">Cattle tick</name>
    <name type="synonym">Boophilus microplus</name>
    <dbReference type="NCBI Taxonomy" id="6941"/>
    <lineage>
        <taxon>Eukaryota</taxon>
        <taxon>Metazoa</taxon>
        <taxon>Ecdysozoa</taxon>
        <taxon>Arthropoda</taxon>
        <taxon>Chelicerata</taxon>
        <taxon>Arachnida</taxon>
        <taxon>Acari</taxon>
        <taxon>Parasitiformes</taxon>
        <taxon>Ixodida</taxon>
        <taxon>Ixodoidea</taxon>
        <taxon>Ixodidae</taxon>
        <taxon>Rhipicephalinae</taxon>
        <taxon>Rhipicephalus</taxon>
        <taxon>Boophilus</taxon>
    </lineage>
</organism>
<reference evidence="2" key="2">
    <citation type="submission" date="2021-09" db="EMBL/GenBank/DDBJ databases">
        <authorList>
            <person name="Jia N."/>
            <person name="Wang J."/>
            <person name="Shi W."/>
            <person name="Du L."/>
            <person name="Sun Y."/>
            <person name="Zhan W."/>
            <person name="Jiang J."/>
            <person name="Wang Q."/>
            <person name="Zhang B."/>
            <person name="Ji P."/>
            <person name="Sakyi L.B."/>
            <person name="Cui X."/>
            <person name="Yuan T."/>
            <person name="Jiang B."/>
            <person name="Yang W."/>
            <person name="Lam T.T.-Y."/>
            <person name="Chang Q."/>
            <person name="Ding S."/>
            <person name="Wang X."/>
            <person name="Zhu J."/>
            <person name="Ruan X."/>
            <person name="Zhao L."/>
            <person name="Wei J."/>
            <person name="Que T."/>
            <person name="Du C."/>
            <person name="Cheng J."/>
            <person name="Dai P."/>
            <person name="Han X."/>
            <person name="Huang E."/>
            <person name="Gao Y."/>
            <person name="Liu J."/>
            <person name="Shao H."/>
            <person name="Ye R."/>
            <person name="Li L."/>
            <person name="Wei W."/>
            <person name="Wang X."/>
            <person name="Wang C."/>
            <person name="Huo Q."/>
            <person name="Li W."/>
            <person name="Guo W."/>
            <person name="Chen H."/>
            <person name="Chen S."/>
            <person name="Zhou L."/>
            <person name="Zhou L."/>
            <person name="Ni X."/>
            <person name="Tian J."/>
            <person name="Zhou Y."/>
            <person name="Sheng Y."/>
            <person name="Liu T."/>
            <person name="Pan Y."/>
            <person name="Xia L."/>
            <person name="Li J."/>
            <person name="Zhao F."/>
            <person name="Cao W."/>
        </authorList>
    </citation>
    <scope>NUCLEOTIDE SEQUENCE</scope>
    <source>
        <strain evidence="2">Rmic-2018</strain>
        <tissue evidence="2">Larvae</tissue>
    </source>
</reference>
<dbReference type="AlphaFoldDB" id="A0A9J6D455"/>
<name>A0A9J6D455_RHIMP</name>
<feature type="compositionally biased region" description="Basic residues" evidence="1">
    <location>
        <begin position="558"/>
        <end position="584"/>
    </location>
</feature>
<comment type="caution">
    <text evidence="2">The sequence shown here is derived from an EMBL/GenBank/DDBJ whole genome shotgun (WGS) entry which is preliminary data.</text>
</comment>
<feature type="compositionally biased region" description="Low complexity" evidence="1">
    <location>
        <begin position="39"/>
        <end position="48"/>
    </location>
</feature>
<evidence type="ECO:0000313" key="3">
    <source>
        <dbReference type="Proteomes" id="UP000821866"/>
    </source>
</evidence>
<protein>
    <submittedName>
        <fullName evidence="2">Uncharacterized protein</fullName>
    </submittedName>
</protein>
<sequence>MRAWMSRKQRRRPLRTQTPAASSQRSTDENGASKRDSGAENAGAASAATRPSLCDEPSTSHGFRPLNHGSSNSLGSSQAPSTWHEAATSQPCCSVSAEHKASIVWPRPLLESSEEPSETLAPGSVGFFPFFGVRNILNYRNKGGKEKLISRRNVEDASQSETEAIESNILKWETYESPHEEPQSQKYKGHMVVPEADTALTSYNSSERQCVDANRKTMACTDIIACEPSTDSFAARMDPVSLANEISPHSPTVVEVDEYSGEGGQGLWSTLVDGRNRRSSLEAMSAEEIEIGEKVAGWDPSQEDNYALQSPGELELFDEDIADTKNIQGSQNPVQFGTCSEHSVNHVLVQPSEKAAATTDHGIYDDLNWMIEEPDNRENGRFQEMFRERLLKNGTEHRLGRMSPKGISKASSVLVTSSYDDIKRQAEPSGHLRQVNLLSTASAPSTNATLFSRKMSPQETTEEFSVSTDSPSYGQNKERQLELVQHSSEAGALKVRPTDKHTKAECVDHAVAAEMLATFSRNEGSAVPLADGLVPDVRDVAKLEDEGILDQAAFCAPGKRRKKRHKRHKRSNSRRRRRLAKIKRKEREAAVSRKVLESRSEGPVTCLVRPPTPHPIAELPGEWGVNRSLSGVGYGLSESEFQDDEVQLQDTGSVTIRIRTTTRTKASMVWPFGPPAR</sequence>
<dbReference type="EMBL" id="JABSTU010000011">
    <property type="protein sequence ID" value="KAH8008990.1"/>
    <property type="molecule type" value="Genomic_DNA"/>
</dbReference>